<dbReference type="EMBL" id="JAIZAY010000438">
    <property type="protein sequence ID" value="KAJ8018327.1"/>
    <property type="molecule type" value="Genomic_DNA"/>
</dbReference>
<comment type="caution">
    <text evidence="1">The sequence shown here is derived from an EMBL/GenBank/DDBJ whole genome shotgun (WGS) entry which is preliminary data.</text>
</comment>
<reference evidence="1" key="1">
    <citation type="submission" date="2021-10" db="EMBL/GenBank/DDBJ databases">
        <title>Tropical sea cucumber genome reveals ecological adaptation and Cuvierian tubules defense mechanism.</title>
        <authorList>
            <person name="Chen T."/>
        </authorList>
    </citation>
    <scope>NUCLEOTIDE SEQUENCE</scope>
    <source>
        <strain evidence="1">Nanhai2018</strain>
        <tissue evidence="1">Muscle</tissue>
    </source>
</reference>
<dbReference type="AlphaFoldDB" id="A0A9Q0YE34"/>
<proteinExistence type="predicted"/>
<evidence type="ECO:0000313" key="2">
    <source>
        <dbReference type="Proteomes" id="UP001152320"/>
    </source>
</evidence>
<dbReference type="PANTHER" id="PTHR31389">
    <property type="entry name" value="LD39211P"/>
    <property type="match status" value="1"/>
</dbReference>
<dbReference type="PANTHER" id="PTHR31389:SF4">
    <property type="entry name" value="LD39211P"/>
    <property type="match status" value="1"/>
</dbReference>
<organism evidence="1 2">
    <name type="scientific">Holothuria leucospilota</name>
    <name type="common">Black long sea cucumber</name>
    <name type="synonym">Mertensiothuria leucospilota</name>
    <dbReference type="NCBI Taxonomy" id="206669"/>
    <lineage>
        <taxon>Eukaryota</taxon>
        <taxon>Metazoa</taxon>
        <taxon>Echinodermata</taxon>
        <taxon>Eleutherozoa</taxon>
        <taxon>Echinozoa</taxon>
        <taxon>Holothuroidea</taxon>
        <taxon>Aspidochirotacea</taxon>
        <taxon>Aspidochirotida</taxon>
        <taxon>Holothuriidae</taxon>
        <taxon>Holothuria</taxon>
    </lineage>
</organism>
<dbReference type="Proteomes" id="UP001152320">
    <property type="component" value="Unassembled WGS sequence"/>
</dbReference>
<name>A0A9Q0YE34_HOLLE</name>
<evidence type="ECO:0000313" key="1">
    <source>
        <dbReference type="EMBL" id="KAJ8018327.1"/>
    </source>
</evidence>
<sequence>MNSTSTENLSGGLMLVVNSSTVQSKIMRPWLRCALDVTCIAPDGANLRNHRFDQSALSLIAFKNMRGEWTLENDPTPHHDTVVSVLRRSNGAKWKPKSCS</sequence>
<accession>A0A9Q0YE34</accession>
<keyword evidence="2" id="KW-1185">Reference proteome</keyword>
<gene>
    <name evidence="1" type="ORF">HOLleu_43746</name>
</gene>
<protein>
    <submittedName>
        <fullName evidence="1">Uncharacterized protein</fullName>
    </submittedName>
</protein>
<dbReference type="OrthoDB" id="5954868at2759"/>